<keyword evidence="1" id="KW-0472">Membrane</keyword>
<accession>A0A2V3PLX2</accession>
<protein>
    <recommendedName>
        <fullName evidence="4">GDSL-like lipase/acylhydrolase family protein</fullName>
    </recommendedName>
</protein>
<organism evidence="2 3">
    <name type="scientific">Dysgonomonas alginatilytica</name>
    <dbReference type="NCBI Taxonomy" id="1605892"/>
    <lineage>
        <taxon>Bacteria</taxon>
        <taxon>Pseudomonadati</taxon>
        <taxon>Bacteroidota</taxon>
        <taxon>Bacteroidia</taxon>
        <taxon>Bacteroidales</taxon>
        <taxon>Dysgonomonadaceae</taxon>
        <taxon>Dysgonomonas</taxon>
    </lineage>
</organism>
<proteinExistence type="predicted"/>
<dbReference type="AlphaFoldDB" id="A0A2V3PLX2"/>
<sequence length="299" mass="34481">MVKKTLLSFFIIFIAYTIIVTFVTDSHRFVSEHQWQDNQIKAQEYLYSDTDSVENIIVGSSLADRLIIGYLPNVYNLSMGGLGIFDGLQTLTRKGVYPQKIFIEMNKIDRKASVDFTTSLNNPVMTFLRKYFIPIRDGKQPMGFIAIPYGQKITAYGIYITQTILHSVAGKIVTREHHGIEEVDMLTRILPRLLEEESQMPNASDLEKDAQNLKYYVDILEKNNVTVVFFEMPIQHELCGLNKPTAIRNQFYRTFPRDKYQYIDMPDCSNYGTTDGLHLDGASAEKYTLFFKRQMDSLK</sequence>
<feature type="transmembrane region" description="Helical" evidence="1">
    <location>
        <begin position="6"/>
        <end position="24"/>
    </location>
</feature>
<keyword evidence="3" id="KW-1185">Reference proteome</keyword>
<keyword evidence="1" id="KW-0812">Transmembrane</keyword>
<dbReference type="EMBL" id="QICL01000017">
    <property type="protein sequence ID" value="PXV62795.1"/>
    <property type="molecule type" value="Genomic_DNA"/>
</dbReference>
<evidence type="ECO:0000313" key="2">
    <source>
        <dbReference type="EMBL" id="PXV62795.1"/>
    </source>
</evidence>
<reference evidence="2 3" key="1">
    <citation type="submission" date="2018-03" db="EMBL/GenBank/DDBJ databases">
        <title>Genomic Encyclopedia of Archaeal and Bacterial Type Strains, Phase II (KMG-II): from individual species to whole genera.</title>
        <authorList>
            <person name="Goeker M."/>
        </authorList>
    </citation>
    <scope>NUCLEOTIDE SEQUENCE [LARGE SCALE GENOMIC DNA]</scope>
    <source>
        <strain evidence="2 3">DSM 100214</strain>
    </source>
</reference>
<dbReference type="RefSeq" id="WP_110311209.1">
    <property type="nucleotide sequence ID" value="NZ_QICL01000017.1"/>
</dbReference>
<evidence type="ECO:0008006" key="4">
    <source>
        <dbReference type="Google" id="ProtNLM"/>
    </source>
</evidence>
<gene>
    <name evidence="2" type="ORF">CLV62_11711</name>
</gene>
<comment type="caution">
    <text evidence="2">The sequence shown here is derived from an EMBL/GenBank/DDBJ whole genome shotgun (WGS) entry which is preliminary data.</text>
</comment>
<evidence type="ECO:0000313" key="3">
    <source>
        <dbReference type="Proteomes" id="UP000247973"/>
    </source>
</evidence>
<evidence type="ECO:0000256" key="1">
    <source>
        <dbReference type="SAM" id="Phobius"/>
    </source>
</evidence>
<dbReference type="OrthoDB" id="653624at2"/>
<dbReference type="Proteomes" id="UP000247973">
    <property type="component" value="Unassembled WGS sequence"/>
</dbReference>
<keyword evidence="1" id="KW-1133">Transmembrane helix</keyword>
<name>A0A2V3PLX2_9BACT</name>